<dbReference type="SUPFAM" id="SSF55785">
    <property type="entry name" value="PYP-like sensor domain (PAS domain)"/>
    <property type="match status" value="1"/>
</dbReference>
<name>A0ABR9IUB8_RHIVS</name>
<protein>
    <submittedName>
        <fullName evidence="2">PAS domain S-box-containing protein</fullName>
    </submittedName>
</protein>
<dbReference type="Pfam" id="PF08447">
    <property type="entry name" value="PAS_3"/>
    <property type="match status" value="1"/>
</dbReference>
<dbReference type="CDD" id="cd00130">
    <property type="entry name" value="PAS"/>
    <property type="match status" value="1"/>
</dbReference>
<proteinExistence type="predicted"/>
<evidence type="ECO:0000313" key="2">
    <source>
        <dbReference type="EMBL" id="MBE1506794.1"/>
    </source>
</evidence>
<sequence length="134" mass="14823">MTGQSVHSFEIFEEAACDAGIYTWDIVRNLVFADSALAELFGLDAAATVRGLPLEDYLARVHPDDRPQLAKKISEVLVADIAQQNTYRVEGRDGRYRMVAAFGRAFRDHSGSPILYSGIVVPLAEREDEGLLTH</sequence>
<reference evidence="2 3" key="1">
    <citation type="submission" date="2020-10" db="EMBL/GenBank/DDBJ databases">
        <title>Sequencing the genomes of 1000 actinobacteria strains.</title>
        <authorList>
            <person name="Klenk H.-P."/>
        </authorList>
    </citation>
    <scope>NUCLEOTIDE SEQUENCE [LARGE SCALE GENOMIC DNA]</scope>
    <source>
        <strain evidence="2 3">DSM 7307</strain>
    </source>
</reference>
<gene>
    <name evidence="2" type="ORF">H4W29_003975</name>
</gene>
<accession>A0ABR9IUB8</accession>
<dbReference type="PROSITE" id="PS50112">
    <property type="entry name" value="PAS"/>
    <property type="match status" value="1"/>
</dbReference>
<dbReference type="Gene3D" id="3.30.450.20">
    <property type="entry name" value="PAS domain"/>
    <property type="match status" value="1"/>
</dbReference>
<keyword evidence="3" id="KW-1185">Reference proteome</keyword>
<dbReference type="InterPro" id="IPR000014">
    <property type="entry name" value="PAS"/>
</dbReference>
<dbReference type="InterPro" id="IPR035965">
    <property type="entry name" value="PAS-like_dom_sf"/>
</dbReference>
<dbReference type="NCBIfam" id="TIGR00229">
    <property type="entry name" value="sensory_box"/>
    <property type="match status" value="1"/>
</dbReference>
<dbReference type="EMBL" id="JADBEC010000001">
    <property type="protein sequence ID" value="MBE1506794.1"/>
    <property type="molecule type" value="Genomic_DNA"/>
</dbReference>
<dbReference type="InterPro" id="IPR013655">
    <property type="entry name" value="PAS_fold_3"/>
</dbReference>
<feature type="domain" description="PAS" evidence="1">
    <location>
        <begin position="10"/>
        <end position="80"/>
    </location>
</feature>
<dbReference type="Proteomes" id="UP000620262">
    <property type="component" value="Unassembled WGS sequence"/>
</dbReference>
<organism evidence="2 3">
    <name type="scientific">Rhizobium viscosum</name>
    <name type="common">Arthrobacter viscosus</name>
    <dbReference type="NCBI Taxonomy" id="1673"/>
    <lineage>
        <taxon>Bacteria</taxon>
        <taxon>Pseudomonadati</taxon>
        <taxon>Pseudomonadota</taxon>
        <taxon>Alphaproteobacteria</taxon>
        <taxon>Hyphomicrobiales</taxon>
        <taxon>Rhizobiaceae</taxon>
        <taxon>Rhizobium/Agrobacterium group</taxon>
        <taxon>Rhizobium</taxon>
    </lineage>
</organism>
<evidence type="ECO:0000313" key="3">
    <source>
        <dbReference type="Proteomes" id="UP000620262"/>
    </source>
</evidence>
<evidence type="ECO:0000259" key="1">
    <source>
        <dbReference type="PROSITE" id="PS50112"/>
    </source>
</evidence>
<comment type="caution">
    <text evidence="2">The sequence shown here is derived from an EMBL/GenBank/DDBJ whole genome shotgun (WGS) entry which is preliminary data.</text>
</comment>
<dbReference type="RefSeq" id="WP_192730439.1">
    <property type="nucleotide sequence ID" value="NZ_BAAAVL010000014.1"/>
</dbReference>